<proteinExistence type="inferred from homology"/>
<gene>
    <name evidence="6" type="ORF">SAMN02746011_01190</name>
</gene>
<dbReference type="PANTHER" id="PTHR30246:SF1">
    <property type="entry name" value="2-DEHYDRO-3-DEOXY-6-PHOSPHOGALACTONATE ALDOLASE-RELATED"/>
    <property type="match status" value="1"/>
</dbReference>
<comment type="pathway">
    <text evidence="1">Carbohydrate acid metabolism.</text>
</comment>
<dbReference type="InterPro" id="IPR013785">
    <property type="entry name" value="Aldolase_TIM"/>
</dbReference>
<evidence type="ECO:0000256" key="1">
    <source>
        <dbReference type="ARBA" id="ARBA00004761"/>
    </source>
</evidence>
<comment type="similarity">
    <text evidence="2">Belongs to the KHG/KDPG aldolase family.</text>
</comment>
<keyword evidence="7" id="KW-1185">Reference proteome</keyword>
<protein>
    <submittedName>
        <fullName evidence="6">2-dehydro-3-deoxyphosphogluconate aldolase / (4S)-4-hydroxy-2-oxoglutarate aldolase</fullName>
    </submittedName>
</protein>
<dbReference type="GO" id="GO:0016829">
    <property type="term" value="F:lyase activity"/>
    <property type="evidence" value="ECO:0007669"/>
    <property type="project" value="UniProtKB-KW"/>
</dbReference>
<reference evidence="7" key="1">
    <citation type="submission" date="2017-02" db="EMBL/GenBank/DDBJ databases">
        <authorList>
            <person name="Varghese N."/>
            <person name="Submissions S."/>
        </authorList>
    </citation>
    <scope>NUCLEOTIDE SEQUENCE [LARGE SCALE GENOMIC DNA]</scope>
    <source>
        <strain evidence="7">DSM 15739</strain>
    </source>
</reference>
<evidence type="ECO:0000256" key="5">
    <source>
        <dbReference type="ARBA" id="ARBA00023277"/>
    </source>
</evidence>
<dbReference type="CDD" id="cd00452">
    <property type="entry name" value="KDPG_aldolase"/>
    <property type="match status" value="1"/>
</dbReference>
<evidence type="ECO:0000256" key="2">
    <source>
        <dbReference type="ARBA" id="ARBA00006906"/>
    </source>
</evidence>
<dbReference type="SUPFAM" id="SSF51569">
    <property type="entry name" value="Aldolase"/>
    <property type="match status" value="1"/>
</dbReference>
<evidence type="ECO:0000256" key="4">
    <source>
        <dbReference type="ARBA" id="ARBA00023239"/>
    </source>
</evidence>
<accession>A0A1T4LT04</accession>
<evidence type="ECO:0000313" key="6">
    <source>
        <dbReference type="EMBL" id="SJZ57756.1"/>
    </source>
</evidence>
<evidence type="ECO:0000313" key="7">
    <source>
        <dbReference type="Proteomes" id="UP000189941"/>
    </source>
</evidence>
<dbReference type="NCBIfam" id="TIGR01182">
    <property type="entry name" value="eda"/>
    <property type="match status" value="1"/>
</dbReference>
<keyword evidence="4" id="KW-0456">Lyase</keyword>
<dbReference type="EMBL" id="FUWO01000009">
    <property type="protein sequence ID" value="SJZ57756.1"/>
    <property type="molecule type" value="Genomic_DNA"/>
</dbReference>
<organism evidence="6 7">
    <name type="scientific">Globicatella sulfidifaciens DSM 15739</name>
    <dbReference type="NCBI Taxonomy" id="1121925"/>
    <lineage>
        <taxon>Bacteria</taxon>
        <taxon>Bacillati</taxon>
        <taxon>Bacillota</taxon>
        <taxon>Bacilli</taxon>
        <taxon>Lactobacillales</taxon>
        <taxon>Aerococcaceae</taxon>
        <taxon>Globicatella</taxon>
    </lineage>
</organism>
<name>A0A1T4LT04_9LACT</name>
<dbReference type="InterPro" id="IPR000887">
    <property type="entry name" value="Aldlse_KDPG_KHG"/>
</dbReference>
<keyword evidence="5" id="KW-0119">Carbohydrate metabolism</keyword>
<dbReference type="AlphaFoldDB" id="A0A1T4LT04"/>
<comment type="subunit">
    <text evidence="3">Homotrimer.</text>
</comment>
<dbReference type="Proteomes" id="UP000189941">
    <property type="component" value="Unassembled WGS sequence"/>
</dbReference>
<dbReference type="PANTHER" id="PTHR30246">
    <property type="entry name" value="2-KETO-3-DEOXY-6-PHOSPHOGLUCONATE ALDOLASE"/>
    <property type="match status" value="1"/>
</dbReference>
<dbReference type="STRING" id="1121925.SAMN02746011_01190"/>
<dbReference type="Pfam" id="PF01081">
    <property type="entry name" value="Aldolase"/>
    <property type="match status" value="1"/>
</dbReference>
<dbReference type="Gene3D" id="3.20.20.70">
    <property type="entry name" value="Aldolase class I"/>
    <property type="match status" value="1"/>
</dbReference>
<evidence type="ECO:0000256" key="3">
    <source>
        <dbReference type="ARBA" id="ARBA00011233"/>
    </source>
</evidence>
<sequence length="206" mass="21982">MILDKLKDNYIFAVIRGKSAEDALEIARHAIKGGIYNMEITYTTPDASEVIKQLKAEFSEDDKVVIGAGTVMNLDLAKEAVVAGADFLVSPHYDKEIQRYALSEEVLYFPGCGTVTEIVQAMNGGAKIIKCFPGGVLGPNFIKDVHGPIPNVELMPSGGVSIDNIATWKQNGACAVGVGSALAADVKEKGYESVVAKAQEFVKACQ</sequence>